<evidence type="ECO:0000313" key="2">
    <source>
        <dbReference type="Proteomes" id="UP001592528"/>
    </source>
</evidence>
<gene>
    <name evidence="1" type="ORF">ACEZDJ_18380</name>
</gene>
<name>A0ABV6UP67_9ACTN</name>
<dbReference type="Proteomes" id="UP001592528">
    <property type="component" value="Unassembled WGS sequence"/>
</dbReference>
<sequence>MTDTDVGVGGGEVPHWCGFFDAGEFEAFCEEFDEACASFGADGQEFDGGRVVLAAGAYLELRTFRLDRLARACREAPQEQWGDLCFDQVCAWSSTDAQEEWLEQVPLDRVRASLRIRLLDGRLRYQGTGPDDPQELFRLPVADGLWAGLVVPAVPAAHDGEPDLDTPVHNAAALAWEASPQALVAAALANLQLEPGVVERLAEPTGVLDSAGCPVVATVVTGGRGSAARLLLQADLEGWSAPFGSMAAVPADDMLVLCAVAAFADRDRIATAVAALARDRIRAAEPGTRVSGDVFWHREGLLSRYLADESATSGGTGL</sequence>
<organism evidence="1 2">
    <name type="scientific">Streptacidiphilus cavernicola</name>
    <dbReference type="NCBI Taxonomy" id="3342716"/>
    <lineage>
        <taxon>Bacteria</taxon>
        <taxon>Bacillati</taxon>
        <taxon>Actinomycetota</taxon>
        <taxon>Actinomycetes</taxon>
        <taxon>Kitasatosporales</taxon>
        <taxon>Streptomycetaceae</taxon>
        <taxon>Streptacidiphilus</taxon>
    </lineage>
</organism>
<dbReference type="EMBL" id="JBHEZZ010000009">
    <property type="protein sequence ID" value="MFC1403261.1"/>
    <property type="molecule type" value="Genomic_DNA"/>
</dbReference>
<keyword evidence="2" id="KW-1185">Reference proteome</keyword>
<evidence type="ECO:0000313" key="1">
    <source>
        <dbReference type="EMBL" id="MFC1403261.1"/>
    </source>
</evidence>
<dbReference type="RefSeq" id="WP_030254418.1">
    <property type="nucleotide sequence ID" value="NZ_JBHEZZ010000009.1"/>
</dbReference>
<protein>
    <submittedName>
        <fullName evidence="1">Uncharacterized protein</fullName>
    </submittedName>
</protein>
<accession>A0ABV6UP67</accession>
<reference evidence="1 2" key="1">
    <citation type="submission" date="2024-09" db="EMBL/GenBank/DDBJ databases">
        <authorList>
            <person name="Lee S.D."/>
        </authorList>
    </citation>
    <scope>NUCLEOTIDE SEQUENCE [LARGE SCALE GENOMIC DNA]</scope>
    <source>
        <strain evidence="1 2">N1-5</strain>
    </source>
</reference>
<proteinExistence type="predicted"/>
<comment type="caution">
    <text evidence="1">The sequence shown here is derived from an EMBL/GenBank/DDBJ whole genome shotgun (WGS) entry which is preliminary data.</text>
</comment>